<feature type="domain" description="Retrotransposon gag" evidence="2">
    <location>
        <begin position="136"/>
        <end position="225"/>
    </location>
</feature>
<proteinExistence type="predicted"/>
<feature type="region of interest" description="Disordered" evidence="1">
    <location>
        <begin position="71"/>
        <end position="96"/>
    </location>
</feature>
<protein>
    <recommendedName>
        <fullName evidence="2">Retrotransposon gag domain-containing protein</fullName>
    </recommendedName>
</protein>
<reference evidence="3" key="1">
    <citation type="submission" date="2018-10" db="EMBL/GenBank/DDBJ databases">
        <title>Population genomic analysis revealed the cold adaptation of white poplar.</title>
        <authorList>
            <person name="Liu Y.-J."/>
        </authorList>
    </citation>
    <scope>NUCLEOTIDE SEQUENCE [LARGE SCALE GENOMIC DNA]</scope>
    <source>
        <strain evidence="3">PAL-ZL1</strain>
    </source>
</reference>
<feature type="region of interest" description="Disordered" evidence="1">
    <location>
        <begin position="282"/>
        <end position="309"/>
    </location>
</feature>
<dbReference type="InterPro" id="IPR032567">
    <property type="entry name" value="RTL1-rel"/>
</dbReference>
<dbReference type="PANTHER" id="PTHR15503">
    <property type="entry name" value="LDOC1 RELATED"/>
    <property type="match status" value="1"/>
</dbReference>
<dbReference type="STRING" id="43335.A0A4U5N926"/>
<name>A0A4U5N926_POPAL</name>
<dbReference type="InterPro" id="IPR005162">
    <property type="entry name" value="Retrotrans_gag_dom"/>
</dbReference>
<dbReference type="EMBL" id="RCHU01001049">
    <property type="protein sequence ID" value="TKR79527.1"/>
    <property type="molecule type" value="Genomic_DNA"/>
</dbReference>
<accession>A0A4U5N926</accession>
<feature type="compositionally biased region" description="Basic and acidic residues" evidence="1">
    <location>
        <begin position="78"/>
        <end position="96"/>
    </location>
</feature>
<organism evidence="3">
    <name type="scientific">Populus alba</name>
    <name type="common">White poplar</name>
    <dbReference type="NCBI Taxonomy" id="43335"/>
    <lineage>
        <taxon>Eukaryota</taxon>
        <taxon>Viridiplantae</taxon>
        <taxon>Streptophyta</taxon>
        <taxon>Embryophyta</taxon>
        <taxon>Tracheophyta</taxon>
        <taxon>Spermatophyta</taxon>
        <taxon>Magnoliopsida</taxon>
        <taxon>eudicotyledons</taxon>
        <taxon>Gunneridae</taxon>
        <taxon>Pentapetalae</taxon>
        <taxon>rosids</taxon>
        <taxon>fabids</taxon>
        <taxon>Malpighiales</taxon>
        <taxon>Salicaceae</taxon>
        <taxon>Saliceae</taxon>
        <taxon>Populus</taxon>
    </lineage>
</organism>
<dbReference type="AlphaFoldDB" id="A0A4U5N926"/>
<evidence type="ECO:0000259" key="2">
    <source>
        <dbReference type="Pfam" id="PF03732"/>
    </source>
</evidence>
<evidence type="ECO:0000313" key="3">
    <source>
        <dbReference type="EMBL" id="TKR79527.1"/>
    </source>
</evidence>
<feature type="compositionally biased region" description="Polar residues" evidence="1">
    <location>
        <begin position="289"/>
        <end position="301"/>
    </location>
</feature>
<dbReference type="PANTHER" id="PTHR15503:SF22">
    <property type="entry name" value="TRANSPOSON TY3-I GAG POLYPROTEIN"/>
    <property type="match status" value="1"/>
</dbReference>
<comment type="caution">
    <text evidence="3">The sequence shown here is derived from an EMBL/GenBank/DDBJ whole genome shotgun (WGS) entry which is preliminary data.</text>
</comment>
<dbReference type="Pfam" id="PF03732">
    <property type="entry name" value="Retrotrans_gag"/>
    <property type="match status" value="1"/>
</dbReference>
<sequence length="344" mass="39168">MVSELSRFMDTRGKTHAEFRADVTEALARHDTNFDELNHNFGKVSDALQGVMAELQAMRIAHANHTLDRDVNPFAAGDHSHDRPSSSHTSNFDRNHSNLKLNFPTYAGEGEDPTGWIFKAEQYFEFQNVDAHRQVQLASFHLSSVALQWYRWYTKGKGQLRWSELAKALLHRFGPTDYNDPSEALSRLKQVTTVNAYQEAFEKLSHKVDELPEMFLVGCFIAGLKDEIRLDVRVKQPKTLSECISVAHLIEERNQFQRRTSNPFRAAASSGQLRQQTSTMGLLGHAPSQRPSQASHASSGTARRLTGQEARERREKGLCFYCDEKYVPGHRCSRPQLFMMVDVQ</sequence>
<evidence type="ECO:0000256" key="1">
    <source>
        <dbReference type="SAM" id="MobiDB-lite"/>
    </source>
</evidence>
<gene>
    <name evidence="3" type="ORF">D5086_0000271510</name>
</gene>